<dbReference type="Proteomes" id="UP000600365">
    <property type="component" value="Unassembled WGS sequence"/>
</dbReference>
<dbReference type="AlphaFoldDB" id="A0A918DAR3"/>
<dbReference type="RefSeq" id="WP_229703773.1">
    <property type="nucleotide sequence ID" value="NZ_BMMM01000026.1"/>
</dbReference>
<evidence type="ECO:0000313" key="2">
    <source>
        <dbReference type="EMBL" id="GGN91767.1"/>
    </source>
</evidence>
<comment type="caution">
    <text evidence="2">The sequence shown here is derived from an EMBL/GenBank/DDBJ whole genome shotgun (WGS) entry which is preliminary data.</text>
</comment>
<protein>
    <submittedName>
        <fullName evidence="2">Uncharacterized protein</fullName>
    </submittedName>
</protein>
<name>A0A918DAR3_9ACTN</name>
<reference evidence="2 3" key="1">
    <citation type="journal article" date="2014" name="Int. J. Syst. Evol. Microbiol.">
        <title>Complete genome sequence of Corynebacterium casei LMG S-19264T (=DSM 44701T), isolated from a smear-ripened cheese.</title>
        <authorList>
            <consortium name="US DOE Joint Genome Institute (JGI-PGF)"/>
            <person name="Walter F."/>
            <person name="Albersmeier A."/>
            <person name="Kalinowski J."/>
            <person name="Ruckert C."/>
        </authorList>
    </citation>
    <scope>NUCLEOTIDE SEQUENCE [LARGE SCALE GENOMIC DNA]</scope>
    <source>
        <strain evidence="2 3">CGMCC 4.7111</strain>
    </source>
</reference>
<sequence>MKPTDAVRVDGLGLGLDTARKPDRNAFIDAVAWLTERGALTLADGSATAGTRDPERPTGGGRFRGGSPCKPVRPAVSQQGAAAPTWSQRPAEGVVTGGEWRGVRTRSRR</sequence>
<evidence type="ECO:0000256" key="1">
    <source>
        <dbReference type="SAM" id="MobiDB-lite"/>
    </source>
</evidence>
<organism evidence="2 3">
    <name type="scientific">Streptomyces albiflavescens</name>
    <dbReference type="NCBI Taxonomy" id="1623582"/>
    <lineage>
        <taxon>Bacteria</taxon>
        <taxon>Bacillati</taxon>
        <taxon>Actinomycetota</taxon>
        <taxon>Actinomycetes</taxon>
        <taxon>Kitasatosporales</taxon>
        <taxon>Streptomycetaceae</taxon>
        <taxon>Streptomyces</taxon>
    </lineage>
</organism>
<feature type="compositionally biased region" description="Polar residues" evidence="1">
    <location>
        <begin position="76"/>
        <end position="88"/>
    </location>
</feature>
<evidence type="ECO:0000313" key="3">
    <source>
        <dbReference type="Proteomes" id="UP000600365"/>
    </source>
</evidence>
<accession>A0A918DAR3</accession>
<proteinExistence type="predicted"/>
<keyword evidence="3" id="KW-1185">Reference proteome</keyword>
<gene>
    <name evidence="2" type="ORF">GCM10011579_088940</name>
</gene>
<feature type="region of interest" description="Disordered" evidence="1">
    <location>
        <begin position="44"/>
        <end position="109"/>
    </location>
</feature>
<dbReference type="EMBL" id="BMMM01000026">
    <property type="protein sequence ID" value="GGN91767.1"/>
    <property type="molecule type" value="Genomic_DNA"/>
</dbReference>